<evidence type="ECO:0000313" key="1">
    <source>
        <dbReference type="EMBL" id="WXC78744.1"/>
    </source>
</evidence>
<dbReference type="RefSeq" id="WP_275949034.1">
    <property type="nucleotide sequence ID" value="NZ_CP088285.1"/>
</dbReference>
<dbReference type="EMBL" id="CP147711">
    <property type="protein sequence ID" value="WXC78744.1"/>
    <property type="molecule type" value="Genomic_DNA"/>
</dbReference>
<keyword evidence="2" id="KW-1185">Reference proteome</keyword>
<gene>
    <name evidence="1" type="ORF">WDK88_36100</name>
</gene>
<protein>
    <submittedName>
        <fullName evidence="1">Uncharacterized protein</fullName>
    </submittedName>
</protein>
<reference evidence="1" key="1">
    <citation type="journal article" date="2021" name="Int. J. Syst. Evol. Microbiol.">
        <title>Bradyrhizobium septentrionale sp. nov. (sv. septentrionale) and Bradyrhizobium quebecense sp. nov. (sv. septentrionale) associated with legumes native to Canada possess rearranged symbiosis genes and numerous insertion sequences.</title>
        <authorList>
            <person name="Bromfield E.S.P."/>
            <person name="Cloutier S."/>
        </authorList>
    </citation>
    <scope>NUCLEOTIDE SEQUENCE</scope>
    <source>
        <strain evidence="1">5S5</strain>
    </source>
</reference>
<proteinExistence type="predicted"/>
<dbReference type="Proteomes" id="UP001432046">
    <property type="component" value="Chromosome"/>
</dbReference>
<evidence type="ECO:0000313" key="2">
    <source>
        <dbReference type="Proteomes" id="UP001432046"/>
    </source>
</evidence>
<sequence>MAAAINRPIVSHRAAPTLNSGQGGAAAHRVEFLGDIKGLSLV</sequence>
<organism evidence="1 2">
    <name type="scientific">Bradyrhizobium septentrionale</name>
    <dbReference type="NCBI Taxonomy" id="1404411"/>
    <lineage>
        <taxon>Bacteria</taxon>
        <taxon>Pseudomonadati</taxon>
        <taxon>Pseudomonadota</taxon>
        <taxon>Alphaproteobacteria</taxon>
        <taxon>Hyphomicrobiales</taxon>
        <taxon>Nitrobacteraceae</taxon>
        <taxon>Bradyrhizobium</taxon>
    </lineage>
</organism>
<accession>A0ABZ2NW42</accession>
<name>A0ABZ2NW42_9BRAD</name>
<reference evidence="1" key="2">
    <citation type="submission" date="2024-03" db="EMBL/GenBank/DDBJ databases">
        <authorList>
            <person name="Bromfield E.S.P."/>
            <person name="Cloutier S."/>
        </authorList>
    </citation>
    <scope>NUCLEOTIDE SEQUENCE</scope>
    <source>
        <strain evidence="1">5S5</strain>
    </source>
</reference>